<dbReference type="SMART" id="SM00387">
    <property type="entry name" value="HATPase_c"/>
    <property type="match status" value="1"/>
</dbReference>
<dbReference type="CDD" id="cd12914">
    <property type="entry name" value="PDC1_DGC_like"/>
    <property type="match status" value="1"/>
</dbReference>
<dbReference type="InterPro" id="IPR033479">
    <property type="entry name" value="dCache_1"/>
</dbReference>
<dbReference type="PIRSF" id="PIRSF036431">
    <property type="entry name" value="STHK_DctB"/>
    <property type="match status" value="1"/>
</dbReference>
<keyword evidence="16" id="KW-1185">Reference proteome</keyword>
<dbReference type="SUPFAM" id="SSF103190">
    <property type="entry name" value="Sensory domain-like"/>
    <property type="match status" value="1"/>
</dbReference>
<keyword evidence="13" id="KW-0472">Membrane</keyword>
<comment type="catalytic activity">
    <reaction evidence="1">
        <text>ATP + protein L-histidine = ADP + protein N-phospho-L-histidine.</text>
        <dbReference type="EC" id="2.7.13.3"/>
    </reaction>
</comment>
<dbReference type="Gene3D" id="3.30.450.20">
    <property type="entry name" value="PAS domain"/>
    <property type="match status" value="2"/>
</dbReference>
<protein>
    <recommendedName>
        <fullName evidence="3">histidine kinase</fullName>
        <ecNumber evidence="3">2.7.13.3</ecNumber>
    </recommendedName>
</protein>
<dbReference type="Pfam" id="PF02743">
    <property type="entry name" value="dCache_1"/>
    <property type="match status" value="1"/>
</dbReference>
<dbReference type="Gene3D" id="6.10.250.3020">
    <property type="match status" value="1"/>
</dbReference>
<dbReference type="InterPro" id="IPR036097">
    <property type="entry name" value="HisK_dim/P_sf"/>
</dbReference>
<dbReference type="EMBL" id="JBAFUR010000005">
    <property type="protein sequence ID" value="MFG1254000.1"/>
    <property type="molecule type" value="Genomic_DNA"/>
</dbReference>
<comment type="subcellular location">
    <subcellularLocation>
        <location evidence="2">Cell membrane</location>
        <topology evidence="2">Multi-pass membrane protein</topology>
    </subcellularLocation>
</comment>
<evidence type="ECO:0000313" key="15">
    <source>
        <dbReference type="EMBL" id="MFG1254000.1"/>
    </source>
</evidence>
<dbReference type="InterPro" id="IPR029151">
    <property type="entry name" value="Sensor-like_sf"/>
</dbReference>
<evidence type="ECO:0000256" key="12">
    <source>
        <dbReference type="ARBA" id="ARBA00023012"/>
    </source>
</evidence>
<reference evidence="15 16" key="1">
    <citation type="submission" date="2024-02" db="EMBL/GenBank/DDBJ databases">
        <title>Expansion and revision of Xanthobacter and proposal of Roseixanthobacter gen. nov.</title>
        <authorList>
            <person name="Soltysiak M.P.M."/>
            <person name="Jalihal A."/>
            <person name="Ory A."/>
            <person name="Chrisophersen C."/>
            <person name="Lee A.D."/>
            <person name="Boulton J."/>
            <person name="Springer M."/>
        </authorList>
    </citation>
    <scope>NUCLEOTIDE SEQUENCE [LARGE SCALE GENOMIC DNA]</scope>
    <source>
        <strain evidence="15 16">CB5</strain>
    </source>
</reference>
<gene>
    <name evidence="15" type="ORF">V5F30_17450</name>
</gene>
<name>A0ABW6ZJV8_9HYPH</name>
<evidence type="ECO:0000256" key="7">
    <source>
        <dbReference type="ARBA" id="ARBA00022692"/>
    </source>
</evidence>
<evidence type="ECO:0000256" key="5">
    <source>
        <dbReference type="ARBA" id="ARBA00022553"/>
    </source>
</evidence>
<dbReference type="PRINTS" id="PR00344">
    <property type="entry name" value="BCTRLSENSOR"/>
</dbReference>
<dbReference type="InterPro" id="IPR017055">
    <property type="entry name" value="Sig_transdc_His_kinase_DctB"/>
</dbReference>
<comment type="caution">
    <text evidence="15">The sequence shown here is derived from an EMBL/GenBank/DDBJ whole genome shotgun (WGS) entry which is preliminary data.</text>
</comment>
<dbReference type="EC" id="2.7.13.3" evidence="3"/>
<evidence type="ECO:0000256" key="3">
    <source>
        <dbReference type="ARBA" id="ARBA00012438"/>
    </source>
</evidence>
<organism evidence="15 16">
    <name type="scientific">Xanthobacter aminoxidans</name>
    <dbReference type="NCBI Taxonomy" id="186280"/>
    <lineage>
        <taxon>Bacteria</taxon>
        <taxon>Pseudomonadati</taxon>
        <taxon>Pseudomonadota</taxon>
        <taxon>Alphaproteobacteria</taxon>
        <taxon>Hyphomicrobiales</taxon>
        <taxon>Xanthobacteraceae</taxon>
        <taxon>Xanthobacter</taxon>
    </lineage>
</organism>
<evidence type="ECO:0000256" key="1">
    <source>
        <dbReference type="ARBA" id="ARBA00000085"/>
    </source>
</evidence>
<dbReference type="InterPro" id="IPR006311">
    <property type="entry name" value="TAT_signal"/>
</dbReference>
<evidence type="ECO:0000313" key="16">
    <source>
        <dbReference type="Proteomes" id="UP001604043"/>
    </source>
</evidence>
<evidence type="ECO:0000256" key="8">
    <source>
        <dbReference type="ARBA" id="ARBA00022741"/>
    </source>
</evidence>
<dbReference type="CDD" id="cd00082">
    <property type="entry name" value="HisKA"/>
    <property type="match status" value="1"/>
</dbReference>
<keyword evidence="10 15" id="KW-0067">ATP-binding</keyword>
<evidence type="ECO:0000256" key="4">
    <source>
        <dbReference type="ARBA" id="ARBA00022475"/>
    </source>
</evidence>
<keyword evidence="7" id="KW-0812">Transmembrane</keyword>
<keyword evidence="9" id="KW-0418">Kinase</keyword>
<evidence type="ECO:0000256" key="10">
    <source>
        <dbReference type="ARBA" id="ARBA00022840"/>
    </source>
</evidence>
<keyword evidence="8" id="KW-0547">Nucleotide-binding</keyword>
<dbReference type="InterPro" id="IPR005467">
    <property type="entry name" value="His_kinase_dom"/>
</dbReference>
<evidence type="ECO:0000256" key="9">
    <source>
        <dbReference type="ARBA" id="ARBA00022777"/>
    </source>
</evidence>
<proteinExistence type="predicted"/>
<accession>A0ABW6ZJV8</accession>
<dbReference type="Proteomes" id="UP001604043">
    <property type="component" value="Unassembled WGS sequence"/>
</dbReference>
<evidence type="ECO:0000259" key="14">
    <source>
        <dbReference type="PROSITE" id="PS50109"/>
    </source>
</evidence>
<dbReference type="InterPro" id="IPR003594">
    <property type="entry name" value="HATPase_dom"/>
</dbReference>
<dbReference type="PANTHER" id="PTHR43065:SF46">
    <property type="entry name" value="C4-DICARBOXYLATE TRANSPORT SENSOR PROTEIN DCTB"/>
    <property type="match status" value="1"/>
</dbReference>
<dbReference type="PROSITE" id="PS50109">
    <property type="entry name" value="HIS_KIN"/>
    <property type="match status" value="1"/>
</dbReference>
<evidence type="ECO:0000256" key="6">
    <source>
        <dbReference type="ARBA" id="ARBA00022679"/>
    </source>
</evidence>
<dbReference type="Pfam" id="PF00512">
    <property type="entry name" value="HisKA"/>
    <property type="match status" value="1"/>
</dbReference>
<keyword evidence="12" id="KW-0902">Two-component regulatory system</keyword>
<keyword evidence="5" id="KW-0597">Phosphoprotein</keyword>
<dbReference type="SUPFAM" id="SSF47384">
    <property type="entry name" value="Homodimeric domain of signal transducing histidine kinase"/>
    <property type="match status" value="1"/>
</dbReference>
<dbReference type="SMART" id="SM00388">
    <property type="entry name" value="HisKA"/>
    <property type="match status" value="1"/>
</dbReference>
<dbReference type="Pfam" id="PF02518">
    <property type="entry name" value="HATPase_c"/>
    <property type="match status" value="1"/>
</dbReference>
<keyword evidence="11" id="KW-1133">Transmembrane helix</keyword>
<dbReference type="PANTHER" id="PTHR43065">
    <property type="entry name" value="SENSOR HISTIDINE KINASE"/>
    <property type="match status" value="1"/>
</dbReference>
<keyword evidence="6" id="KW-0808">Transferase</keyword>
<dbReference type="Gene3D" id="3.30.565.10">
    <property type="entry name" value="Histidine kinase-like ATPase, C-terminal domain"/>
    <property type="match status" value="1"/>
</dbReference>
<dbReference type="InterPro" id="IPR004358">
    <property type="entry name" value="Sig_transdc_His_kin-like_C"/>
</dbReference>
<dbReference type="PROSITE" id="PS51318">
    <property type="entry name" value="TAT"/>
    <property type="match status" value="1"/>
</dbReference>
<evidence type="ECO:0000256" key="2">
    <source>
        <dbReference type="ARBA" id="ARBA00004651"/>
    </source>
</evidence>
<dbReference type="RefSeq" id="WP_029556380.1">
    <property type="nucleotide sequence ID" value="NZ_JBAFUR010000005.1"/>
</dbReference>
<dbReference type="Gene3D" id="1.10.287.130">
    <property type="match status" value="1"/>
</dbReference>
<dbReference type="InterPro" id="IPR003661">
    <property type="entry name" value="HisK_dim/P_dom"/>
</dbReference>
<feature type="domain" description="Histidine kinase" evidence="14">
    <location>
        <begin position="404"/>
        <end position="613"/>
    </location>
</feature>
<dbReference type="SUPFAM" id="SSF55874">
    <property type="entry name" value="ATPase domain of HSP90 chaperone/DNA topoisomerase II/histidine kinase"/>
    <property type="match status" value="1"/>
</dbReference>
<evidence type="ECO:0000256" key="13">
    <source>
        <dbReference type="ARBA" id="ARBA00023136"/>
    </source>
</evidence>
<keyword evidence="4" id="KW-1003">Cell membrane</keyword>
<dbReference type="GO" id="GO:0005524">
    <property type="term" value="F:ATP binding"/>
    <property type="evidence" value="ECO:0007669"/>
    <property type="project" value="UniProtKB-KW"/>
</dbReference>
<evidence type="ECO:0000256" key="11">
    <source>
        <dbReference type="ARBA" id="ARBA00022989"/>
    </source>
</evidence>
<sequence>MAEPGVPPSPERPSRRRLLTVGGTALAALALMVTLDRVADYAARRWAVAQVAASAETAAALRVAVLRSEIDKQRSLPVVLAQDPEVRGALEAPDPARLDALDRRLDALAEGVRTGVIYLIDAEGHTVAASNYRTPESFLGSDYGFRPYFRVALAEGRAEHFAFGTVSRKPGLYLAQRVEAQGRVLGVLVLKAEFDALEAAWRRFAEPTFVTDERHIVLIASEPAFRFRTTVALDPVERDAIRESLQFGDSPLTRLDLGPSPEEGGVLRLRLPGRNAAQDFVAVDMPVPSTSWTLTVLAPTSATTRLATTAARASAALAGVVGLGSAGVWWTRRRRRVRALAREAEARRALEARVVERTAELSAANAQLVTEMEERRRARLAFDALQDELVQASKLAVLGQIAAGVAHEVNQPVAAIRTFAENSRAFLDRGEPAAAAANLDTIAALTERIGAITGELRAFARKSAARIEPVALAPVIDGALLLMRYRLLQTDIALALDIDRPDVAVTGDRMRLEQVLVNLIQNAAEAIGTRRDGEIRIRVETRPDTVVVTVADNGPGLPEEMLGALFLPFNTTKPQGLGLGLVISKDIIAECGGSLKVENDGGAVFTVTLPRARGLDTGAGTA</sequence>
<dbReference type="InterPro" id="IPR036890">
    <property type="entry name" value="HATPase_C_sf"/>
</dbReference>